<evidence type="ECO:0000313" key="3">
    <source>
        <dbReference type="EMBL" id="MCU4716945.1"/>
    </source>
</evidence>
<gene>
    <name evidence="4" type="ORF">OB914_00455</name>
    <name evidence="3" type="ORF">OB916_02565</name>
</gene>
<feature type="region of interest" description="Disordered" evidence="1">
    <location>
        <begin position="168"/>
        <end position="193"/>
    </location>
</feature>
<dbReference type="EMBL" id="JAOPKD010000001">
    <property type="protein sequence ID" value="MCU4725450.1"/>
    <property type="molecule type" value="Genomic_DNA"/>
</dbReference>
<evidence type="ECO:0000313" key="4">
    <source>
        <dbReference type="EMBL" id="MCU4725450.1"/>
    </source>
</evidence>
<reference evidence="4" key="1">
    <citation type="submission" date="2023-02" db="EMBL/GenBank/DDBJ databases">
        <title>Enrichment on poylsaccharides allowed isolation of novel metabolic and taxonomic groups of Haloarchaea.</title>
        <authorList>
            <person name="Sorokin D.Y."/>
            <person name="Elcheninov A.G."/>
            <person name="Khizhniak T.V."/>
            <person name="Kolganova T.V."/>
            <person name="Kublanov I.V."/>
        </authorList>
    </citation>
    <scope>NUCLEOTIDE SEQUENCE</scope>
    <source>
        <strain evidence="3 5">HArc-curdl5-1</strain>
        <strain evidence="4">HArc-curdl7</strain>
    </source>
</reference>
<dbReference type="Gene3D" id="3.30.300.130">
    <property type="entry name" value="Fe-S cluster assembly (FSCA)"/>
    <property type="match status" value="1"/>
</dbReference>
<feature type="domain" description="DUF7998" evidence="2">
    <location>
        <begin position="36"/>
        <end position="173"/>
    </location>
</feature>
<feature type="compositionally biased region" description="Acidic residues" evidence="1">
    <location>
        <begin position="175"/>
        <end position="193"/>
    </location>
</feature>
<dbReference type="Pfam" id="PF25979">
    <property type="entry name" value="DUF7998"/>
    <property type="match status" value="1"/>
</dbReference>
<dbReference type="SUPFAM" id="SSF117916">
    <property type="entry name" value="Fe-S cluster assembly (FSCA) domain-like"/>
    <property type="match status" value="1"/>
</dbReference>
<dbReference type="Proteomes" id="UP001208186">
    <property type="component" value="Unassembled WGS sequence"/>
</dbReference>
<dbReference type="Proteomes" id="UP001209746">
    <property type="component" value="Unassembled WGS sequence"/>
</dbReference>
<dbReference type="EMBL" id="JAOPKC010000001">
    <property type="protein sequence ID" value="MCU4716945.1"/>
    <property type="molecule type" value="Genomic_DNA"/>
</dbReference>
<evidence type="ECO:0000313" key="5">
    <source>
        <dbReference type="Proteomes" id="UP001208186"/>
    </source>
</evidence>
<dbReference type="AlphaFoldDB" id="A0AAE3IBJ5"/>
<dbReference type="InterPro" id="IPR034904">
    <property type="entry name" value="FSCA_dom_sf"/>
</dbReference>
<evidence type="ECO:0000259" key="2">
    <source>
        <dbReference type="Pfam" id="PF25979"/>
    </source>
</evidence>
<comment type="caution">
    <text evidence="4">The sequence shown here is derived from an EMBL/GenBank/DDBJ whole genome shotgun (WGS) entry which is preliminary data.</text>
</comment>
<dbReference type="RefSeq" id="WP_315907706.1">
    <property type="nucleotide sequence ID" value="NZ_JAOPKC010000001.1"/>
</dbReference>
<evidence type="ECO:0000313" key="6">
    <source>
        <dbReference type="Proteomes" id="UP001209746"/>
    </source>
</evidence>
<proteinExistence type="predicted"/>
<sequence>MTERRANVFGKVHRGGETEQRVKMGLFSRGDSGGPDFDAYDELVPSNLPEPGERLTDHEVLEGEEHVEIHRTVRDIFEERGVYDTTFGYNLAKLNLDPRHPDAGFRYATEDDEVLHVEFTPTTAFCPQGEVLTTAANRALNDLADRHGFEQVEVRIADLHQHSDAINEQLQTDATDGELDEDPATDEQADLPF</sequence>
<dbReference type="InterPro" id="IPR058311">
    <property type="entry name" value="DUF7998"/>
</dbReference>
<name>A0AAE3IBJ5_9EURY</name>
<accession>A0AAE3IBJ5</accession>
<evidence type="ECO:0000256" key="1">
    <source>
        <dbReference type="SAM" id="MobiDB-lite"/>
    </source>
</evidence>
<organism evidence="4 6">
    <name type="scientific">Halapricum hydrolyticum</name>
    <dbReference type="NCBI Taxonomy" id="2979991"/>
    <lineage>
        <taxon>Archaea</taxon>
        <taxon>Methanobacteriati</taxon>
        <taxon>Methanobacteriota</taxon>
        <taxon>Stenosarchaea group</taxon>
        <taxon>Halobacteria</taxon>
        <taxon>Halobacteriales</taxon>
        <taxon>Haloarculaceae</taxon>
        <taxon>Halapricum</taxon>
    </lineage>
</organism>
<keyword evidence="5" id="KW-1185">Reference proteome</keyword>
<protein>
    <recommendedName>
        <fullName evidence="2">DUF7998 domain-containing protein</fullName>
    </recommendedName>
</protein>